<proteinExistence type="predicted"/>
<dbReference type="Pfam" id="PF00309">
    <property type="entry name" value="Sigma54_AID"/>
    <property type="match status" value="1"/>
</dbReference>
<dbReference type="InterPro" id="IPR038709">
    <property type="entry name" value="RpoN_core-bd_sf"/>
</dbReference>
<protein>
    <recommendedName>
        <fullName evidence="2">RNA polymerase sigma factor 54 core-binding domain-containing protein</fullName>
    </recommendedName>
</protein>
<dbReference type="GO" id="GO:0001216">
    <property type="term" value="F:DNA-binding transcription activator activity"/>
    <property type="evidence" value="ECO:0007669"/>
    <property type="project" value="InterPro"/>
</dbReference>
<feature type="region of interest" description="Disordered" evidence="1">
    <location>
        <begin position="65"/>
        <end position="87"/>
    </location>
</feature>
<comment type="caution">
    <text evidence="3">The sequence shown here is derived from an EMBL/GenBank/DDBJ whole genome shotgun (WGS) entry which is preliminary data.</text>
</comment>
<accession>A0A538SBR6</accession>
<reference evidence="3 4" key="1">
    <citation type="journal article" date="2019" name="Nat. Microbiol.">
        <title>Mediterranean grassland soil C-N compound turnover is dependent on rainfall and depth, and is mediated by genomically divergent microorganisms.</title>
        <authorList>
            <person name="Diamond S."/>
            <person name="Andeer P.F."/>
            <person name="Li Z."/>
            <person name="Crits-Christoph A."/>
            <person name="Burstein D."/>
            <person name="Anantharaman K."/>
            <person name="Lane K.R."/>
            <person name="Thomas B.C."/>
            <person name="Pan C."/>
            <person name="Northen T.R."/>
            <person name="Banfield J.F."/>
        </authorList>
    </citation>
    <scope>NUCLEOTIDE SEQUENCE [LARGE SCALE GENOMIC DNA]</scope>
    <source>
        <strain evidence="3">WS_1</strain>
    </source>
</reference>
<dbReference type="InterPro" id="IPR000394">
    <property type="entry name" value="RNA_pol_sigma_54"/>
</dbReference>
<dbReference type="Pfam" id="PF04963">
    <property type="entry name" value="Sigma54_CBD"/>
    <property type="match status" value="1"/>
</dbReference>
<dbReference type="GO" id="GO:0016987">
    <property type="term" value="F:sigma factor activity"/>
    <property type="evidence" value="ECO:0007669"/>
    <property type="project" value="InterPro"/>
</dbReference>
<dbReference type="InterPro" id="IPR007046">
    <property type="entry name" value="RNA_pol_sigma_54_core-bd"/>
</dbReference>
<dbReference type="Gene3D" id="1.10.10.1330">
    <property type="entry name" value="RNA polymerase sigma-54 factor, core-binding domain"/>
    <property type="match status" value="1"/>
</dbReference>
<dbReference type="PANTHER" id="PTHR32248">
    <property type="entry name" value="RNA POLYMERASE SIGMA-54 FACTOR"/>
    <property type="match status" value="1"/>
</dbReference>
<feature type="domain" description="RNA polymerase sigma factor 54 core-binding" evidence="2">
    <location>
        <begin position="121"/>
        <end position="244"/>
    </location>
</feature>
<evidence type="ECO:0000313" key="4">
    <source>
        <dbReference type="Proteomes" id="UP000316292"/>
    </source>
</evidence>
<dbReference type="GO" id="GO:0006352">
    <property type="term" value="P:DNA-templated transcription initiation"/>
    <property type="evidence" value="ECO:0007669"/>
    <property type="project" value="InterPro"/>
</dbReference>
<dbReference type="PANTHER" id="PTHR32248:SF4">
    <property type="entry name" value="RNA POLYMERASE SIGMA-54 FACTOR"/>
    <property type="match status" value="1"/>
</dbReference>
<feature type="non-terminal residue" evidence="3">
    <location>
        <position position="244"/>
    </location>
</feature>
<gene>
    <name evidence="3" type="ORF">E6K71_06440</name>
</gene>
<dbReference type="Proteomes" id="UP000316292">
    <property type="component" value="Unassembled WGS sequence"/>
</dbReference>
<name>A0A538SBR6_UNCEI</name>
<evidence type="ECO:0000256" key="1">
    <source>
        <dbReference type="SAM" id="MobiDB-lite"/>
    </source>
</evidence>
<dbReference type="GO" id="GO:0003677">
    <property type="term" value="F:DNA binding"/>
    <property type="evidence" value="ECO:0007669"/>
    <property type="project" value="InterPro"/>
</dbReference>
<evidence type="ECO:0000313" key="3">
    <source>
        <dbReference type="EMBL" id="TMQ48812.1"/>
    </source>
</evidence>
<organism evidence="3 4">
    <name type="scientific">Eiseniibacteriota bacterium</name>
    <dbReference type="NCBI Taxonomy" id="2212470"/>
    <lineage>
        <taxon>Bacteria</taxon>
        <taxon>Candidatus Eiseniibacteriota</taxon>
    </lineage>
</organism>
<feature type="compositionally biased region" description="Acidic residues" evidence="1">
    <location>
        <begin position="70"/>
        <end position="83"/>
    </location>
</feature>
<sequence length="244" mass="27909">MEMKHSLSMQQKPTLIMTQRLQHALKLLQMPTLELQQALKMELERNPLLEEVDEVEEVQEIEEVKKEVGQEEAETPAETEAPAETEVKAEQEVDWGELWPDQFETISSPRTDDGDAEFYERVPVTVKSLGDHLLEQLRLSNLDEQAMIIGDFLIGSIDENGYLQTTVEEVGETFQVSPEKVEEVLAVIQTFEPAGIGARNLQECLWIQIVQKKMEQTLAGRIIQEQFDNLLAKRFSEIARNLKC</sequence>
<dbReference type="EMBL" id="VBOR01000065">
    <property type="protein sequence ID" value="TMQ48812.1"/>
    <property type="molecule type" value="Genomic_DNA"/>
</dbReference>
<dbReference type="AlphaFoldDB" id="A0A538SBR6"/>
<evidence type="ECO:0000259" key="2">
    <source>
        <dbReference type="Pfam" id="PF04963"/>
    </source>
</evidence>